<keyword evidence="8" id="KW-1185">Reference proteome</keyword>
<evidence type="ECO:0000256" key="6">
    <source>
        <dbReference type="NCBIfam" id="TIGR00152"/>
    </source>
</evidence>
<keyword evidence="5 7" id="KW-0418">Kinase</keyword>
<evidence type="ECO:0000256" key="1">
    <source>
        <dbReference type="ARBA" id="ARBA00009018"/>
    </source>
</evidence>
<sequence>MRLIGLTGGIATGKSTFAAALRERGVPVIDADVLARQVVARGTPGLAQVVAAFGPEVLGPAGELDRKKLAARVFGDPAARAALEAITHPAIREALQAETRRLDAAGAPLAFYDVPLLYEVGLEEVLDCVVVVYAPAASQLLRLERRDGLTYAEAKARLAAQLPIDEKARRADVLVTNEADPAALRAKAEPLLRDLSLGLSRKLPNAPPKRY</sequence>
<evidence type="ECO:0000256" key="5">
    <source>
        <dbReference type="HAMAP-Rule" id="MF_00376"/>
    </source>
</evidence>
<accession>A0ABM7X8U1</accession>
<protein>
    <recommendedName>
        <fullName evidence="5 6">Dephospho-CoA kinase</fullName>
        <ecNumber evidence="5 6">2.7.1.24</ecNumber>
    </recommendedName>
    <alternativeName>
        <fullName evidence="5">Dephosphocoenzyme A kinase</fullName>
    </alternativeName>
</protein>
<feature type="binding site" evidence="5">
    <location>
        <begin position="11"/>
        <end position="16"/>
    </location>
    <ligand>
        <name>ATP</name>
        <dbReference type="ChEBI" id="CHEBI:30616"/>
    </ligand>
</feature>
<proteinExistence type="inferred from homology"/>
<dbReference type="Gene3D" id="3.40.50.300">
    <property type="entry name" value="P-loop containing nucleotide triphosphate hydrolases"/>
    <property type="match status" value="1"/>
</dbReference>
<keyword evidence="2 5" id="KW-0547">Nucleotide-binding</keyword>
<evidence type="ECO:0000256" key="4">
    <source>
        <dbReference type="ARBA" id="ARBA00022993"/>
    </source>
</evidence>
<comment type="function">
    <text evidence="5">Catalyzes the phosphorylation of the 3'-hydroxyl group of dephosphocoenzyme A to form coenzyme A.</text>
</comment>
<dbReference type="RefSeq" id="WP_248345427.1">
    <property type="nucleotide sequence ID" value="NZ_AP025592.1"/>
</dbReference>
<dbReference type="SUPFAM" id="SSF52540">
    <property type="entry name" value="P-loop containing nucleoside triphosphate hydrolases"/>
    <property type="match status" value="1"/>
</dbReference>
<dbReference type="EC" id="2.7.1.24" evidence="5 6"/>
<dbReference type="NCBIfam" id="TIGR00152">
    <property type="entry name" value="dephospho-CoA kinase"/>
    <property type="match status" value="1"/>
</dbReference>
<dbReference type="Proteomes" id="UP001162734">
    <property type="component" value="Chromosome"/>
</dbReference>
<dbReference type="PANTHER" id="PTHR10695">
    <property type="entry name" value="DEPHOSPHO-COA KINASE-RELATED"/>
    <property type="match status" value="1"/>
</dbReference>
<reference evidence="8" key="1">
    <citation type="journal article" date="2022" name="Int. J. Syst. Evol. Microbiol.">
        <title>Anaeromyxobacter oryzae sp. nov., Anaeromyxobacter diazotrophicus sp. nov. and Anaeromyxobacter paludicola sp. nov., isolated from paddy soils.</title>
        <authorList>
            <person name="Itoh H."/>
            <person name="Xu Z."/>
            <person name="Mise K."/>
            <person name="Masuda Y."/>
            <person name="Ushijima N."/>
            <person name="Hayakawa C."/>
            <person name="Shiratori Y."/>
            <person name="Senoo K."/>
        </authorList>
    </citation>
    <scope>NUCLEOTIDE SEQUENCE [LARGE SCALE GENOMIC DNA]</scope>
    <source>
        <strain evidence="8">Red630</strain>
    </source>
</reference>
<dbReference type="EMBL" id="AP025592">
    <property type="protein sequence ID" value="BDG08243.1"/>
    <property type="molecule type" value="Genomic_DNA"/>
</dbReference>
<dbReference type="PROSITE" id="PS51219">
    <property type="entry name" value="DPCK"/>
    <property type="match status" value="1"/>
</dbReference>
<comment type="pathway">
    <text evidence="5">Cofactor biosynthesis; coenzyme A biosynthesis; CoA from (R)-pantothenate: step 5/5.</text>
</comment>
<dbReference type="CDD" id="cd02022">
    <property type="entry name" value="DPCK"/>
    <property type="match status" value="1"/>
</dbReference>
<comment type="catalytic activity">
    <reaction evidence="5">
        <text>3'-dephospho-CoA + ATP = ADP + CoA + H(+)</text>
        <dbReference type="Rhea" id="RHEA:18245"/>
        <dbReference type="ChEBI" id="CHEBI:15378"/>
        <dbReference type="ChEBI" id="CHEBI:30616"/>
        <dbReference type="ChEBI" id="CHEBI:57287"/>
        <dbReference type="ChEBI" id="CHEBI:57328"/>
        <dbReference type="ChEBI" id="CHEBI:456216"/>
        <dbReference type="EC" id="2.7.1.24"/>
    </reaction>
</comment>
<keyword evidence="3 5" id="KW-0067">ATP-binding</keyword>
<comment type="similarity">
    <text evidence="1 5">Belongs to the CoaE family.</text>
</comment>
<keyword evidence="5" id="KW-0963">Cytoplasm</keyword>
<dbReference type="PANTHER" id="PTHR10695:SF46">
    <property type="entry name" value="BIFUNCTIONAL COENZYME A SYNTHASE-RELATED"/>
    <property type="match status" value="1"/>
</dbReference>
<evidence type="ECO:0000313" key="8">
    <source>
        <dbReference type="Proteomes" id="UP001162734"/>
    </source>
</evidence>
<dbReference type="GO" id="GO:0016301">
    <property type="term" value="F:kinase activity"/>
    <property type="evidence" value="ECO:0007669"/>
    <property type="project" value="UniProtKB-KW"/>
</dbReference>
<dbReference type="InterPro" id="IPR027417">
    <property type="entry name" value="P-loop_NTPase"/>
</dbReference>
<name>A0ABM7X8U1_9BACT</name>
<organism evidence="7 8">
    <name type="scientific">Anaeromyxobacter paludicola</name>
    <dbReference type="NCBI Taxonomy" id="2918171"/>
    <lineage>
        <taxon>Bacteria</taxon>
        <taxon>Pseudomonadati</taxon>
        <taxon>Myxococcota</taxon>
        <taxon>Myxococcia</taxon>
        <taxon>Myxococcales</taxon>
        <taxon>Cystobacterineae</taxon>
        <taxon>Anaeromyxobacteraceae</taxon>
        <taxon>Anaeromyxobacter</taxon>
    </lineage>
</organism>
<dbReference type="InterPro" id="IPR001977">
    <property type="entry name" value="Depp_CoAkinase"/>
</dbReference>
<gene>
    <name evidence="5 7" type="primary">coaE</name>
    <name evidence="7" type="ORF">AMPC_13560</name>
</gene>
<dbReference type="HAMAP" id="MF_00376">
    <property type="entry name" value="Dephospho_CoA_kinase"/>
    <property type="match status" value="1"/>
</dbReference>
<keyword evidence="4 5" id="KW-0173">Coenzyme A biosynthesis</keyword>
<dbReference type="Pfam" id="PF01121">
    <property type="entry name" value="CoaE"/>
    <property type="match status" value="1"/>
</dbReference>
<evidence type="ECO:0000256" key="3">
    <source>
        <dbReference type="ARBA" id="ARBA00022840"/>
    </source>
</evidence>
<evidence type="ECO:0000313" key="7">
    <source>
        <dbReference type="EMBL" id="BDG08243.1"/>
    </source>
</evidence>
<comment type="subcellular location">
    <subcellularLocation>
        <location evidence="5">Cytoplasm</location>
    </subcellularLocation>
</comment>
<evidence type="ECO:0000256" key="2">
    <source>
        <dbReference type="ARBA" id="ARBA00022741"/>
    </source>
</evidence>
<keyword evidence="5" id="KW-0808">Transferase</keyword>